<evidence type="ECO:0000259" key="5">
    <source>
        <dbReference type="PROSITE" id="PS50110"/>
    </source>
</evidence>
<dbReference type="InterPro" id="IPR011006">
    <property type="entry name" value="CheY-like_superfamily"/>
</dbReference>
<organism evidence="6 7">
    <name type="scientific">Aurantimonas coralicida</name>
    <dbReference type="NCBI Taxonomy" id="182270"/>
    <lineage>
        <taxon>Bacteria</taxon>
        <taxon>Pseudomonadati</taxon>
        <taxon>Pseudomonadota</taxon>
        <taxon>Alphaproteobacteria</taxon>
        <taxon>Hyphomicrobiales</taxon>
        <taxon>Aurantimonadaceae</taxon>
        <taxon>Aurantimonas</taxon>
    </lineage>
</organism>
<dbReference type="Proteomes" id="UP000885680">
    <property type="component" value="Unassembled WGS sequence"/>
</dbReference>
<dbReference type="CDD" id="cd00156">
    <property type="entry name" value="REC"/>
    <property type="match status" value="1"/>
</dbReference>
<dbReference type="InterPro" id="IPR001789">
    <property type="entry name" value="Sig_transdc_resp-reg_receiver"/>
</dbReference>
<dbReference type="Gene3D" id="3.40.50.2300">
    <property type="match status" value="2"/>
</dbReference>
<dbReference type="InterPro" id="IPR050595">
    <property type="entry name" value="Bact_response_regulator"/>
</dbReference>
<accession>A0A9C9THD7</accession>
<evidence type="ECO:0000256" key="3">
    <source>
        <dbReference type="ARBA" id="ARBA00023163"/>
    </source>
</evidence>
<evidence type="ECO:0000256" key="4">
    <source>
        <dbReference type="PROSITE-ProRule" id="PRU00169"/>
    </source>
</evidence>
<evidence type="ECO:0000256" key="1">
    <source>
        <dbReference type="ARBA" id="ARBA00022553"/>
    </source>
</evidence>
<gene>
    <name evidence="6" type="ORF">ENH89_12880</name>
</gene>
<keyword evidence="2" id="KW-0805">Transcription regulation</keyword>
<name>A0A9C9THD7_9HYPH</name>
<dbReference type="PANTHER" id="PTHR44591">
    <property type="entry name" value="STRESS RESPONSE REGULATOR PROTEIN 1"/>
    <property type="match status" value="1"/>
</dbReference>
<dbReference type="GO" id="GO:0000160">
    <property type="term" value="P:phosphorelay signal transduction system"/>
    <property type="evidence" value="ECO:0007669"/>
    <property type="project" value="InterPro"/>
</dbReference>
<evidence type="ECO:0000256" key="2">
    <source>
        <dbReference type="ARBA" id="ARBA00023015"/>
    </source>
</evidence>
<reference evidence="6" key="1">
    <citation type="journal article" date="2020" name="mSystems">
        <title>Genome- and Community-Level Interaction Insights into Carbon Utilization and Element Cycling Functions of Hydrothermarchaeota in Hydrothermal Sediment.</title>
        <authorList>
            <person name="Zhou Z."/>
            <person name="Liu Y."/>
            <person name="Xu W."/>
            <person name="Pan J."/>
            <person name="Luo Z.H."/>
            <person name="Li M."/>
        </authorList>
    </citation>
    <scope>NUCLEOTIDE SEQUENCE</scope>
    <source>
        <strain evidence="6">HyVt-347</strain>
    </source>
</reference>
<evidence type="ECO:0000313" key="6">
    <source>
        <dbReference type="EMBL" id="HEU01217.1"/>
    </source>
</evidence>
<keyword evidence="3" id="KW-0804">Transcription</keyword>
<feature type="domain" description="Response regulatory" evidence="5">
    <location>
        <begin position="200"/>
        <end position="258"/>
    </location>
</feature>
<sequence>MLTRHIPIHIISVQEQRRRGVKMGAYGFTGKPAERDELLAAFVRLKDFVERPERGLLVVKGAGGDAALEGLLGKQPGVVVKTVRPGSALKEAESGNYDCVVIDCSSVPAQGTKFLGDLSGAALADGLPVIVYAPKDLSAKNMEIVQTRMPRINKRLVTSSDALVYEAALFLHQRVSDLPDQTQEAVGRVEREDTGLAGTRVAIIDDDIRNIFSLTSVLEQYGVEVFHAEDGRGGIDLVRKIRGLNVVLVDIMMPEMDG</sequence>
<dbReference type="PANTHER" id="PTHR44591:SF3">
    <property type="entry name" value="RESPONSE REGULATORY DOMAIN-CONTAINING PROTEIN"/>
    <property type="match status" value="1"/>
</dbReference>
<keyword evidence="1 4" id="KW-0597">Phosphoprotein</keyword>
<evidence type="ECO:0000313" key="7">
    <source>
        <dbReference type="Proteomes" id="UP000885680"/>
    </source>
</evidence>
<dbReference type="Pfam" id="PF00072">
    <property type="entry name" value="Response_reg"/>
    <property type="match status" value="1"/>
</dbReference>
<protein>
    <submittedName>
        <fullName evidence="6">Response regulator</fullName>
    </submittedName>
</protein>
<dbReference type="EMBL" id="DRGN01000179">
    <property type="protein sequence ID" value="HEU01217.1"/>
    <property type="molecule type" value="Genomic_DNA"/>
</dbReference>
<dbReference type="SUPFAM" id="SSF52172">
    <property type="entry name" value="CheY-like"/>
    <property type="match status" value="1"/>
</dbReference>
<proteinExistence type="predicted"/>
<comment type="caution">
    <text evidence="6">The sequence shown here is derived from an EMBL/GenBank/DDBJ whole genome shotgun (WGS) entry which is preliminary data.</text>
</comment>
<dbReference type="AlphaFoldDB" id="A0A9C9THD7"/>
<dbReference type="PROSITE" id="PS50110">
    <property type="entry name" value="RESPONSE_REGULATORY"/>
    <property type="match status" value="1"/>
</dbReference>
<feature type="modified residue" description="4-aspartylphosphate" evidence="4">
    <location>
        <position position="250"/>
    </location>
</feature>